<keyword evidence="2" id="KW-1185">Reference proteome</keyword>
<name>A0A518AHX4_9BACT</name>
<reference evidence="1 2" key="1">
    <citation type="submission" date="2019-02" db="EMBL/GenBank/DDBJ databases">
        <title>Deep-cultivation of Planctomycetes and their phenomic and genomic characterization uncovers novel biology.</title>
        <authorList>
            <person name="Wiegand S."/>
            <person name="Jogler M."/>
            <person name="Boedeker C."/>
            <person name="Pinto D."/>
            <person name="Vollmers J."/>
            <person name="Rivas-Marin E."/>
            <person name="Kohn T."/>
            <person name="Peeters S.H."/>
            <person name="Heuer A."/>
            <person name="Rast P."/>
            <person name="Oberbeckmann S."/>
            <person name="Bunk B."/>
            <person name="Jeske O."/>
            <person name="Meyerdierks A."/>
            <person name="Storesund J.E."/>
            <person name="Kallscheuer N."/>
            <person name="Luecker S."/>
            <person name="Lage O.M."/>
            <person name="Pohl T."/>
            <person name="Merkel B.J."/>
            <person name="Hornburger P."/>
            <person name="Mueller R.-W."/>
            <person name="Bruemmer F."/>
            <person name="Labrenz M."/>
            <person name="Spormann A.M."/>
            <person name="Op den Camp H."/>
            <person name="Overmann J."/>
            <person name="Amann R."/>
            <person name="Jetten M.S.M."/>
            <person name="Mascher T."/>
            <person name="Medema M.H."/>
            <person name="Devos D.P."/>
            <person name="Kaster A.-K."/>
            <person name="Ovreas L."/>
            <person name="Rohde M."/>
            <person name="Galperin M.Y."/>
            <person name="Jogler C."/>
        </authorList>
    </citation>
    <scope>NUCLEOTIDE SEQUENCE [LARGE SCALE GENOMIC DNA]</scope>
    <source>
        <strain evidence="1 2">Pan181</strain>
    </source>
</reference>
<dbReference type="RefSeq" id="WP_145245324.1">
    <property type="nucleotide sequence ID" value="NZ_CP036278.1"/>
</dbReference>
<sequence>MAITWNMAGDFSTVLDASEPLTLVRRGGAPRATIDKAWRVVDRRAEAEPTDGRVLQADVEWQFEWPDHVQLPQLGDRLIDAAGEHYTLLAIHRLRGNTRLKVESRNLRVAHRLDCLMDIEQAEWDAETLVGWTTYRPAIRACVQPSETTVDDSSSSTTRYRVLLEDPELQLDHNHRLVDSDGAVYRLVSFTNAKRIDALPVAVVERE</sequence>
<accession>A0A518AHX4</accession>
<gene>
    <name evidence="1" type="ORF">Pan181_05090</name>
</gene>
<organism evidence="1 2">
    <name type="scientific">Aeoliella mucimassa</name>
    <dbReference type="NCBI Taxonomy" id="2527972"/>
    <lineage>
        <taxon>Bacteria</taxon>
        <taxon>Pseudomonadati</taxon>
        <taxon>Planctomycetota</taxon>
        <taxon>Planctomycetia</taxon>
        <taxon>Pirellulales</taxon>
        <taxon>Lacipirellulaceae</taxon>
        <taxon>Aeoliella</taxon>
    </lineage>
</organism>
<dbReference type="KEGG" id="amuc:Pan181_05090"/>
<evidence type="ECO:0000313" key="2">
    <source>
        <dbReference type="Proteomes" id="UP000315750"/>
    </source>
</evidence>
<dbReference type="Proteomes" id="UP000315750">
    <property type="component" value="Chromosome"/>
</dbReference>
<proteinExistence type="predicted"/>
<dbReference type="OrthoDB" id="288461at2"/>
<protein>
    <submittedName>
        <fullName evidence="1">Uncharacterized protein</fullName>
    </submittedName>
</protein>
<dbReference type="EMBL" id="CP036278">
    <property type="protein sequence ID" value="QDU54328.1"/>
    <property type="molecule type" value="Genomic_DNA"/>
</dbReference>
<dbReference type="AlphaFoldDB" id="A0A518AHX4"/>
<evidence type="ECO:0000313" key="1">
    <source>
        <dbReference type="EMBL" id="QDU54328.1"/>
    </source>
</evidence>